<dbReference type="InterPro" id="IPR014457">
    <property type="entry name" value="UCP010260"/>
</dbReference>
<reference evidence="2 3" key="1">
    <citation type="submission" date="2019-03" db="EMBL/GenBank/DDBJ databases">
        <title>Sequencing the genomes of 1000 actinobacteria strains.</title>
        <authorList>
            <person name="Klenk H.-P."/>
        </authorList>
    </citation>
    <scope>NUCLEOTIDE SEQUENCE [LARGE SCALE GENOMIC DNA]</scope>
    <source>
        <strain evidence="2 3">DSM 43805</strain>
    </source>
</reference>
<comment type="caution">
    <text evidence="2">The sequence shown here is derived from an EMBL/GenBank/DDBJ whole genome shotgun (WGS) entry which is preliminary data.</text>
</comment>
<evidence type="ECO:0000313" key="3">
    <source>
        <dbReference type="Proteomes" id="UP000294901"/>
    </source>
</evidence>
<feature type="domain" description="DUF1990" evidence="1">
    <location>
        <begin position="7"/>
        <end position="159"/>
    </location>
</feature>
<dbReference type="PANTHER" id="PTHR34202:SF1">
    <property type="entry name" value="UPF0548 PROTEIN"/>
    <property type="match status" value="1"/>
</dbReference>
<name>A0A4R6J8I2_9ACTN</name>
<sequence length="171" mass="19013">MTEPLLTYAEVGATRKEPMPPGYTHVVRDEVIGRGRAAYERAVDALRGWHMHRAAGFRIVRGGERAAEGVDIVLRFYGMTVPCRVVYVVDEPNRAGFAYGTLPGHPERGEEAFIVVLTPDDEVRFQIRAFSRPATLLTRLGGPIARLGQRYATGRYVKALRTLTRPKPAPP</sequence>
<dbReference type="PANTHER" id="PTHR34202">
    <property type="entry name" value="UPF0548 PROTEIN"/>
    <property type="match status" value="1"/>
</dbReference>
<dbReference type="EMBL" id="SNWR01000002">
    <property type="protein sequence ID" value="TDO31900.1"/>
    <property type="molecule type" value="Genomic_DNA"/>
</dbReference>
<dbReference type="PIRSF" id="PIRSF010260">
    <property type="entry name" value="UCP010260"/>
    <property type="match status" value="1"/>
</dbReference>
<dbReference type="RefSeq" id="WP_133877939.1">
    <property type="nucleotide sequence ID" value="NZ_BOMD01000044.1"/>
</dbReference>
<protein>
    <submittedName>
        <fullName evidence="2">Uncharacterized protein (UPF0548 family)</fullName>
    </submittedName>
</protein>
<dbReference type="AlphaFoldDB" id="A0A4R6J8I2"/>
<evidence type="ECO:0000313" key="2">
    <source>
        <dbReference type="EMBL" id="TDO31900.1"/>
    </source>
</evidence>
<dbReference type="OrthoDB" id="120660at2"/>
<gene>
    <name evidence="2" type="ORF">C8E87_7337</name>
</gene>
<accession>A0A4R6J8I2</accession>
<dbReference type="InterPro" id="IPR018960">
    <property type="entry name" value="DUF1990"/>
</dbReference>
<keyword evidence="3" id="KW-1185">Reference proteome</keyword>
<dbReference type="Proteomes" id="UP000294901">
    <property type="component" value="Unassembled WGS sequence"/>
</dbReference>
<dbReference type="Pfam" id="PF09348">
    <property type="entry name" value="DUF1990"/>
    <property type="match status" value="1"/>
</dbReference>
<proteinExistence type="predicted"/>
<organism evidence="2 3">
    <name type="scientific">Paractinoplanes brasiliensis</name>
    <dbReference type="NCBI Taxonomy" id="52695"/>
    <lineage>
        <taxon>Bacteria</taxon>
        <taxon>Bacillati</taxon>
        <taxon>Actinomycetota</taxon>
        <taxon>Actinomycetes</taxon>
        <taxon>Micromonosporales</taxon>
        <taxon>Micromonosporaceae</taxon>
        <taxon>Paractinoplanes</taxon>
    </lineage>
</organism>
<evidence type="ECO:0000259" key="1">
    <source>
        <dbReference type="Pfam" id="PF09348"/>
    </source>
</evidence>